<evidence type="ECO:0000313" key="1">
    <source>
        <dbReference type="EMBL" id="MEN3070243.1"/>
    </source>
</evidence>
<dbReference type="Proteomes" id="UP001410394">
    <property type="component" value="Unassembled WGS sequence"/>
</dbReference>
<sequence length="189" mass="20727">MQCVTHAQQPSAIELVTHAAPCSPRPITREALLSLAQRPAYGVSLALAGLLARRWQSLGSEVLPIHGLDAAETRKMLDAHFPGASLLLAHSDLQPADSFVYAPELDALVGLLVSYRTLDDQDSCWLAHALATACLGREPLWQELGLPHAGLLCDLFHGFFSPLAAHNRRSLDWRTFLYTRLAERTRLSA</sequence>
<name>A0ABU9Z2X4_9RHOO</name>
<dbReference type="Pfam" id="PF04891">
    <property type="entry name" value="NifQ"/>
    <property type="match status" value="1"/>
</dbReference>
<comment type="caution">
    <text evidence="1">The sequence shown here is derived from an EMBL/GenBank/DDBJ whole genome shotgun (WGS) entry which is preliminary data.</text>
</comment>
<proteinExistence type="predicted"/>
<dbReference type="EMBL" id="JBDIVE010000011">
    <property type="protein sequence ID" value="MEN3070243.1"/>
    <property type="molecule type" value="Genomic_DNA"/>
</dbReference>
<dbReference type="InterPro" id="IPR006975">
    <property type="entry name" value="NifQ"/>
</dbReference>
<evidence type="ECO:0000313" key="2">
    <source>
        <dbReference type="Proteomes" id="UP001410394"/>
    </source>
</evidence>
<keyword evidence="2" id="KW-1185">Reference proteome</keyword>
<reference evidence="1 2" key="1">
    <citation type="journal article" date="2018" name="Int. J. Syst. Evol. Microbiol.">
        <title>Uliginosibacterium sediminicola sp. nov., isolated from freshwater sediment.</title>
        <authorList>
            <person name="Hwang W.M."/>
            <person name="Kim S.M."/>
            <person name="Kang K."/>
            <person name="Ahn T.Y."/>
        </authorList>
    </citation>
    <scope>NUCLEOTIDE SEQUENCE [LARGE SCALE GENOMIC DNA]</scope>
    <source>
        <strain evidence="1 2">M1-21</strain>
    </source>
</reference>
<dbReference type="RefSeq" id="WP_345921017.1">
    <property type="nucleotide sequence ID" value="NZ_JBDIVE010000011.1"/>
</dbReference>
<accession>A0ABU9Z2X4</accession>
<gene>
    <name evidence="1" type="ORF">ABDB84_17295</name>
</gene>
<organism evidence="1 2">
    <name type="scientific">Uliginosibacterium sediminicola</name>
    <dbReference type="NCBI Taxonomy" id="2024550"/>
    <lineage>
        <taxon>Bacteria</taxon>
        <taxon>Pseudomonadati</taxon>
        <taxon>Pseudomonadota</taxon>
        <taxon>Betaproteobacteria</taxon>
        <taxon>Rhodocyclales</taxon>
        <taxon>Zoogloeaceae</taxon>
        <taxon>Uliginosibacterium</taxon>
    </lineage>
</organism>
<protein>
    <submittedName>
        <fullName evidence="1">Nitrogen fixation protein NifQ</fullName>
    </submittedName>
</protein>